<reference evidence="2" key="1">
    <citation type="journal article" date="2023" name="Nat. Plants">
        <title>Single-cell RNA sequencing provides a high-resolution roadmap for understanding the multicellular compartmentation of specialized metabolism.</title>
        <authorList>
            <person name="Sun S."/>
            <person name="Shen X."/>
            <person name="Li Y."/>
            <person name="Li Y."/>
            <person name="Wang S."/>
            <person name="Li R."/>
            <person name="Zhang H."/>
            <person name="Shen G."/>
            <person name="Guo B."/>
            <person name="Wei J."/>
            <person name="Xu J."/>
            <person name="St-Pierre B."/>
            <person name="Chen S."/>
            <person name="Sun C."/>
        </authorList>
    </citation>
    <scope>NUCLEOTIDE SEQUENCE [LARGE SCALE GENOMIC DNA]</scope>
</reference>
<dbReference type="EMBL" id="CM044705">
    <property type="protein sequence ID" value="KAI5661877.1"/>
    <property type="molecule type" value="Genomic_DNA"/>
</dbReference>
<sequence>MLVRLIQDKEIQVVLMAMHPIKAPGPYGFSTQFYSQFWCQVGPSVSSFVHSCMEHDVSFELFNKTFLTLIPKRLHPFSPIGYRQISLRNAIYKILDKILLNGSPAQGFVLHRGIDMGILSLLFCFSFVLKVYRVSSRLRPALVPDPNAKVGRVFRTCTLLIWHYSPSRDGGSTLVWGDRRLLHLVVPRVWNGQPCGIYGFSPELRHVYGGNAQTPFPLGLSYSVGNVLVHVGDVICPACASTVEIGFLLPGLQSLEASKNRTVNLFAVNFMRRKPNLSVVGDFVWAIRDSLSTSVDNLVTLKYASLSTNVVPDSLAHMGSTFFVHKIWFNGFPTTVPSGCF</sequence>
<keyword evidence="2" id="KW-1185">Reference proteome</keyword>
<organism evidence="1 2">
    <name type="scientific">Catharanthus roseus</name>
    <name type="common">Madagascar periwinkle</name>
    <name type="synonym">Vinca rosea</name>
    <dbReference type="NCBI Taxonomy" id="4058"/>
    <lineage>
        <taxon>Eukaryota</taxon>
        <taxon>Viridiplantae</taxon>
        <taxon>Streptophyta</taxon>
        <taxon>Embryophyta</taxon>
        <taxon>Tracheophyta</taxon>
        <taxon>Spermatophyta</taxon>
        <taxon>Magnoliopsida</taxon>
        <taxon>eudicotyledons</taxon>
        <taxon>Gunneridae</taxon>
        <taxon>Pentapetalae</taxon>
        <taxon>asterids</taxon>
        <taxon>lamiids</taxon>
        <taxon>Gentianales</taxon>
        <taxon>Apocynaceae</taxon>
        <taxon>Rauvolfioideae</taxon>
        <taxon>Vinceae</taxon>
        <taxon>Catharanthinae</taxon>
        <taxon>Catharanthus</taxon>
    </lineage>
</organism>
<dbReference type="Proteomes" id="UP001060085">
    <property type="component" value="Linkage Group LG05"/>
</dbReference>
<proteinExistence type="predicted"/>
<comment type="caution">
    <text evidence="1">The sequence shown here is derived from an EMBL/GenBank/DDBJ whole genome shotgun (WGS) entry which is preliminary data.</text>
</comment>
<evidence type="ECO:0000313" key="2">
    <source>
        <dbReference type="Proteomes" id="UP001060085"/>
    </source>
</evidence>
<evidence type="ECO:0000313" key="1">
    <source>
        <dbReference type="EMBL" id="KAI5661877.1"/>
    </source>
</evidence>
<accession>A0ACC0APE5</accession>
<gene>
    <name evidence="1" type="ORF">M9H77_21200</name>
</gene>
<name>A0ACC0APE5_CATRO</name>
<protein>
    <submittedName>
        <fullName evidence="1">Uncharacterized protein</fullName>
    </submittedName>
</protein>